<dbReference type="InterPro" id="IPR028087">
    <property type="entry name" value="Tad_N"/>
</dbReference>
<evidence type="ECO:0000313" key="3">
    <source>
        <dbReference type="EMBL" id="ABD12685.1"/>
    </source>
</evidence>
<feature type="transmembrane region" description="Helical" evidence="1">
    <location>
        <begin position="15"/>
        <end position="34"/>
    </location>
</feature>
<name>Q2J7Q7_FRACC</name>
<evidence type="ECO:0000256" key="1">
    <source>
        <dbReference type="SAM" id="Phobius"/>
    </source>
</evidence>
<evidence type="ECO:0000259" key="2">
    <source>
        <dbReference type="Pfam" id="PF13400"/>
    </source>
</evidence>
<keyword evidence="1" id="KW-1133">Transmembrane helix</keyword>
<keyword evidence="1" id="KW-0472">Membrane</keyword>
<keyword evidence="1" id="KW-0812">Transmembrane</keyword>
<dbReference type="RefSeq" id="WP_011437711.1">
    <property type="nucleotide sequence ID" value="NC_007777.1"/>
</dbReference>
<dbReference type="eggNOG" id="ENOG503206Z">
    <property type="taxonomic scope" value="Bacteria"/>
</dbReference>
<dbReference type="Proteomes" id="UP000001937">
    <property type="component" value="Chromosome"/>
</dbReference>
<proteinExistence type="predicted"/>
<gene>
    <name evidence="3" type="ordered locus">Francci3_3328</name>
</gene>
<dbReference type="Pfam" id="PF13400">
    <property type="entry name" value="Tad"/>
    <property type="match status" value="1"/>
</dbReference>
<dbReference type="STRING" id="106370.Francci3_3328"/>
<dbReference type="HOGENOM" id="CLU_135445_1_0_11"/>
<dbReference type="EMBL" id="CP000249">
    <property type="protein sequence ID" value="ABD12685.1"/>
    <property type="molecule type" value="Genomic_DNA"/>
</dbReference>
<accession>Q2J7Q7</accession>
<protein>
    <submittedName>
        <fullName evidence="3">Membrane protein</fullName>
    </submittedName>
</protein>
<dbReference type="AlphaFoldDB" id="Q2J7Q7"/>
<feature type="domain" description="Putative Flp pilus-assembly TadG-like N-terminal" evidence="2">
    <location>
        <begin position="13"/>
        <end position="60"/>
    </location>
</feature>
<sequence length="137" mass="13773">MTITRSAQHGDQGSVSLLLAVLFAGAVLLAGLIADTGRVLYANADASDLAGKAARAGAQQIAPASLRAGSPTLDPAAADAAARAYLDRHHIDGTITVAGDAVTVIVQTRITYVLLALSGRTGATVTQTRSAVALRGP</sequence>
<keyword evidence="4" id="KW-1185">Reference proteome</keyword>
<dbReference type="KEGG" id="fra:Francci3_3328"/>
<evidence type="ECO:0000313" key="4">
    <source>
        <dbReference type="Proteomes" id="UP000001937"/>
    </source>
</evidence>
<organism evidence="3 4">
    <name type="scientific">Frankia casuarinae (strain DSM 45818 / CECT 9043 / HFP020203 / CcI3)</name>
    <dbReference type="NCBI Taxonomy" id="106370"/>
    <lineage>
        <taxon>Bacteria</taxon>
        <taxon>Bacillati</taxon>
        <taxon>Actinomycetota</taxon>
        <taxon>Actinomycetes</taxon>
        <taxon>Frankiales</taxon>
        <taxon>Frankiaceae</taxon>
        <taxon>Frankia</taxon>
    </lineage>
</organism>
<reference evidence="3 4" key="1">
    <citation type="journal article" date="2007" name="Genome Res.">
        <title>Genome characteristics of facultatively symbiotic Frankia sp. strains reflect host range and host plant biogeography.</title>
        <authorList>
            <person name="Normand P."/>
            <person name="Lapierre P."/>
            <person name="Tisa L.S."/>
            <person name="Gogarten J.P."/>
            <person name="Alloisio N."/>
            <person name="Bagnarol E."/>
            <person name="Bassi C.A."/>
            <person name="Berry A.M."/>
            <person name="Bickhart D.M."/>
            <person name="Choisne N."/>
            <person name="Couloux A."/>
            <person name="Cournoyer B."/>
            <person name="Cruveiller S."/>
            <person name="Daubin V."/>
            <person name="Demange N."/>
            <person name="Francino M.P."/>
            <person name="Goltsman E."/>
            <person name="Huang Y."/>
            <person name="Kopp O.R."/>
            <person name="Labarre L."/>
            <person name="Lapidus A."/>
            <person name="Lavire C."/>
            <person name="Marechal J."/>
            <person name="Martinez M."/>
            <person name="Mastronunzio J.E."/>
            <person name="Mullin B.C."/>
            <person name="Niemann J."/>
            <person name="Pujic P."/>
            <person name="Rawnsley T."/>
            <person name="Rouy Z."/>
            <person name="Schenowitz C."/>
            <person name="Sellstedt A."/>
            <person name="Tavares F."/>
            <person name="Tomkins J.P."/>
            <person name="Vallenet D."/>
            <person name="Valverde C."/>
            <person name="Wall L.G."/>
            <person name="Wang Y."/>
            <person name="Medigue C."/>
            <person name="Benson D.R."/>
        </authorList>
    </citation>
    <scope>NUCLEOTIDE SEQUENCE [LARGE SCALE GENOMIC DNA]</scope>
    <source>
        <strain evidence="4">DSM 45818 / CECT 9043 / CcI3</strain>
    </source>
</reference>